<evidence type="ECO:0000256" key="4">
    <source>
        <dbReference type="ARBA" id="ARBA00022679"/>
    </source>
</evidence>
<comment type="caution">
    <text evidence="7">The sequence shown here is derived from an EMBL/GenBank/DDBJ whole genome shotgun (WGS) entry which is preliminary data.</text>
</comment>
<dbReference type="STRING" id="1077348.A0A2G8SUP6"/>
<evidence type="ECO:0000313" key="7">
    <source>
        <dbReference type="EMBL" id="PIL37443.1"/>
    </source>
</evidence>
<keyword evidence="3" id="KW-0032">Aminotransferase</keyword>
<evidence type="ECO:0000256" key="1">
    <source>
        <dbReference type="ARBA" id="ARBA00001933"/>
    </source>
</evidence>
<reference evidence="7 8" key="1">
    <citation type="journal article" date="2015" name="Sci. Rep.">
        <title>Chromosome-level genome map provides insights into diverse defense mechanisms in the medicinal fungus Ganoderma sinense.</title>
        <authorList>
            <person name="Zhu Y."/>
            <person name="Xu J."/>
            <person name="Sun C."/>
            <person name="Zhou S."/>
            <person name="Xu H."/>
            <person name="Nelson D.R."/>
            <person name="Qian J."/>
            <person name="Song J."/>
            <person name="Luo H."/>
            <person name="Xiang L."/>
            <person name="Li Y."/>
            <person name="Xu Z."/>
            <person name="Ji A."/>
            <person name="Wang L."/>
            <person name="Lu S."/>
            <person name="Hayward A."/>
            <person name="Sun W."/>
            <person name="Li X."/>
            <person name="Schwartz D.C."/>
            <person name="Wang Y."/>
            <person name="Chen S."/>
        </authorList>
    </citation>
    <scope>NUCLEOTIDE SEQUENCE [LARGE SCALE GENOMIC DNA]</scope>
    <source>
        <strain evidence="7 8">ZZ0214-1</strain>
    </source>
</reference>
<dbReference type="InterPro" id="IPR004839">
    <property type="entry name" value="Aminotransferase_I/II_large"/>
</dbReference>
<evidence type="ECO:0000259" key="6">
    <source>
        <dbReference type="Pfam" id="PF00155"/>
    </source>
</evidence>
<dbReference type="CDD" id="cd00609">
    <property type="entry name" value="AAT_like"/>
    <property type="match status" value="1"/>
</dbReference>
<dbReference type="Gene3D" id="3.40.640.10">
    <property type="entry name" value="Type I PLP-dependent aspartate aminotransferase-like (Major domain)"/>
    <property type="match status" value="1"/>
</dbReference>
<comment type="cofactor">
    <cofactor evidence="1">
        <name>pyridoxal 5'-phosphate</name>
        <dbReference type="ChEBI" id="CHEBI:597326"/>
    </cofactor>
</comment>
<keyword evidence="4" id="KW-0808">Transferase</keyword>
<dbReference type="Proteomes" id="UP000230002">
    <property type="component" value="Unassembled WGS sequence"/>
</dbReference>
<dbReference type="GO" id="GO:0008483">
    <property type="term" value="F:transaminase activity"/>
    <property type="evidence" value="ECO:0007669"/>
    <property type="project" value="UniProtKB-KW"/>
</dbReference>
<evidence type="ECO:0000256" key="2">
    <source>
        <dbReference type="ARBA" id="ARBA00007441"/>
    </source>
</evidence>
<proteinExistence type="inferred from homology"/>
<evidence type="ECO:0000256" key="3">
    <source>
        <dbReference type="ARBA" id="ARBA00022576"/>
    </source>
</evidence>
<comment type="similarity">
    <text evidence="2">Belongs to the class-I pyridoxal-phosphate-dependent aminotransferase family.</text>
</comment>
<dbReference type="InterPro" id="IPR015424">
    <property type="entry name" value="PyrdxlP-dep_Trfase"/>
</dbReference>
<feature type="domain" description="Aminotransferase class I/classII large" evidence="6">
    <location>
        <begin position="74"/>
        <end position="466"/>
    </location>
</feature>
<dbReference type="OrthoDB" id="691673at2759"/>
<dbReference type="Pfam" id="PF00155">
    <property type="entry name" value="Aminotran_1_2"/>
    <property type="match status" value="1"/>
</dbReference>
<protein>
    <recommendedName>
        <fullName evidence="6">Aminotransferase class I/classII large domain-containing protein</fullName>
    </recommendedName>
</protein>
<dbReference type="SUPFAM" id="SSF53383">
    <property type="entry name" value="PLP-dependent transferases"/>
    <property type="match status" value="1"/>
</dbReference>
<dbReference type="PANTHER" id="PTHR42790">
    <property type="entry name" value="AMINOTRANSFERASE"/>
    <property type="match status" value="1"/>
</dbReference>
<dbReference type="GO" id="GO:1901605">
    <property type="term" value="P:alpha-amino acid metabolic process"/>
    <property type="evidence" value="ECO:0007669"/>
    <property type="project" value="TreeGrafter"/>
</dbReference>
<dbReference type="AlphaFoldDB" id="A0A2G8SUP6"/>
<keyword evidence="5" id="KW-0663">Pyridoxal phosphate</keyword>
<dbReference type="EMBL" id="AYKW01000001">
    <property type="protein sequence ID" value="PIL37443.1"/>
    <property type="molecule type" value="Genomic_DNA"/>
</dbReference>
<name>A0A2G8SUP6_9APHY</name>
<evidence type="ECO:0000313" key="8">
    <source>
        <dbReference type="Proteomes" id="UP000230002"/>
    </source>
</evidence>
<keyword evidence="8" id="KW-1185">Reference proteome</keyword>
<sequence>MAHGMPSQAYFPFASISGDALVPDSFSTSNSRSEGSVSWLWRLLGGSSRKEKTVPITIPKYPANSGDINLAQALQYGTATGLPQLREFIHDLVGKVYQPAYSDWTTLVHTGNTDGWSKCVNLLCNPGEMFITEDWTYPSALAGSLPYGHHPVGVPMDDQGMLPDELRKLLVEWDEVARGAKRYAISPDPLPHVMYTVPVGQNPTGVTMGLERKKAIYDICVEFDVIIVEDDPYYFLQMGEYTPKAGRAVHGQFSDPSAWLASLTIAPGARLGFFTCNPRFAERLERIGETTTQAPCGFGQSLITQLLTSWKFDGYARWLQGLAVEYVTRRDLLIDALQDEFNLQVSVGTTGSWKNCVVYIAYPKPRRGDAMSEKAALFAQSKPLFSLVPPTAGMFIWLKMLWENVPGFKEGDEETLEVQLWIKLAEAGVLVGPGRYFAHNEEQVSPVEGHFRMSFSFSSEADFKKATKILAEVVSDFFGQSA</sequence>
<organism evidence="7 8">
    <name type="scientific">Ganoderma sinense ZZ0214-1</name>
    <dbReference type="NCBI Taxonomy" id="1077348"/>
    <lineage>
        <taxon>Eukaryota</taxon>
        <taxon>Fungi</taxon>
        <taxon>Dikarya</taxon>
        <taxon>Basidiomycota</taxon>
        <taxon>Agaricomycotina</taxon>
        <taxon>Agaricomycetes</taxon>
        <taxon>Polyporales</taxon>
        <taxon>Polyporaceae</taxon>
        <taxon>Ganoderma</taxon>
    </lineage>
</organism>
<dbReference type="GO" id="GO:0030170">
    <property type="term" value="F:pyridoxal phosphate binding"/>
    <property type="evidence" value="ECO:0007669"/>
    <property type="project" value="InterPro"/>
</dbReference>
<gene>
    <name evidence="7" type="ORF">GSI_01137</name>
</gene>
<dbReference type="PANTHER" id="PTHR42790:SF1">
    <property type="entry name" value="AROMATIC AMINO ACID AMINOTRANSFERASE, HYPOTHETICAL (EUROFUNG)"/>
    <property type="match status" value="1"/>
</dbReference>
<dbReference type="InterPro" id="IPR050859">
    <property type="entry name" value="Class-I_PLP-dep_aminotransf"/>
</dbReference>
<dbReference type="InterPro" id="IPR015421">
    <property type="entry name" value="PyrdxlP-dep_Trfase_major"/>
</dbReference>
<accession>A0A2G8SUP6</accession>
<evidence type="ECO:0000256" key="5">
    <source>
        <dbReference type="ARBA" id="ARBA00022898"/>
    </source>
</evidence>